<dbReference type="NCBIfam" id="TIGR00072">
    <property type="entry name" value="hydrog_prot"/>
    <property type="match status" value="1"/>
</dbReference>
<dbReference type="EMBL" id="BAAAHC010000019">
    <property type="protein sequence ID" value="GAA0535543.1"/>
    <property type="molecule type" value="Genomic_DNA"/>
</dbReference>
<keyword evidence="2 5" id="KW-0645">Protease</keyword>
<comment type="similarity">
    <text evidence="1">Belongs to the peptidase A31 family.</text>
</comment>
<name>A0A917NCD2_9PSEU</name>
<dbReference type="InterPro" id="IPR000671">
    <property type="entry name" value="Peptidase_A31"/>
</dbReference>
<dbReference type="CDD" id="cd06068">
    <property type="entry name" value="H2MP_like-1"/>
    <property type="match status" value="1"/>
</dbReference>
<dbReference type="Gene3D" id="3.40.50.1450">
    <property type="entry name" value="HybD-like"/>
    <property type="match status" value="1"/>
</dbReference>
<dbReference type="GO" id="GO:0004190">
    <property type="term" value="F:aspartic-type endopeptidase activity"/>
    <property type="evidence" value="ECO:0007669"/>
    <property type="project" value="UniProtKB-KW"/>
</dbReference>
<evidence type="ECO:0000256" key="1">
    <source>
        <dbReference type="ARBA" id="ARBA00006814"/>
    </source>
</evidence>
<dbReference type="AlphaFoldDB" id="A0A917NCD2"/>
<evidence type="ECO:0000256" key="3">
    <source>
        <dbReference type="ARBA" id="ARBA00022750"/>
    </source>
</evidence>
<evidence type="ECO:0000256" key="4">
    <source>
        <dbReference type="ARBA" id="ARBA00022801"/>
    </source>
</evidence>
<reference evidence="6" key="3">
    <citation type="submission" date="2020-09" db="EMBL/GenBank/DDBJ databases">
        <authorList>
            <person name="Sun Q."/>
            <person name="Zhou Y."/>
        </authorList>
    </citation>
    <scope>NUCLEOTIDE SEQUENCE</scope>
    <source>
        <strain evidence="6">CGMCC 4.7206</strain>
    </source>
</reference>
<evidence type="ECO:0000313" key="8">
    <source>
        <dbReference type="Proteomes" id="UP001500220"/>
    </source>
</evidence>
<dbReference type="PANTHER" id="PTHR30302">
    <property type="entry name" value="HYDROGENASE 1 MATURATION PROTEASE"/>
    <property type="match status" value="1"/>
</dbReference>
<dbReference type="Pfam" id="PF01750">
    <property type="entry name" value="HycI"/>
    <property type="match status" value="1"/>
</dbReference>
<proteinExistence type="inferred from homology"/>
<evidence type="ECO:0000313" key="7">
    <source>
        <dbReference type="Proteomes" id="UP000597989"/>
    </source>
</evidence>
<dbReference type="GO" id="GO:0008047">
    <property type="term" value="F:enzyme activator activity"/>
    <property type="evidence" value="ECO:0007669"/>
    <property type="project" value="InterPro"/>
</dbReference>
<protein>
    <submittedName>
        <fullName evidence="5">Hydrogenase maturation protease</fullName>
    </submittedName>
    <submittedName>
        <fullName evidence="6">Peptidase M52</fullName>
    </submittedName>
</protein>
<dbReference type="Proteomes" id="UP001500220">
    <property type="component" value="Unassembled WGS sequence"/>
</dbReference>
<keyword evidence="8" id="KW-1185">Reference proteome</keyword>
<reference evidence="5" key="4">
    <citation type="submission" date="2023-12" db="EMBL/GenBank/DDBJ databases">
        <authorList>
            <person name="Sun Q."/>
            <person name="Inoue M."/>
        </authorList>
    </citation>
    <scope>NUCLEOTIDE SEQUENCE</scope>
    <source>
        <strain evidence="5">JCM 10664</strain>
    </source>
</reference>
<dbReference type="PANTHER" id="PTHR30302:SF1">
    <property type="entry name" value="HYDROGENASE 2 MATURATION PROTEASE"/>
    <property type="match status" value="1"/>
</dbReference>
<dbReference type="SUPFAM" id="SSF53163">
    <property type="entry name" value="HybD-like"/>
    <property type="match status" value="1"/>
</dbReference>
<evidence type="ECO:0000313" key="6">
    <source>
        <dbReference type="EMBL" id="GGI86883.1"/>
    </source>
</evidence>
<evidence type="ECO:0000256" key="2">
    <source>
        <dbReference type="ARBA" id="ARBA00022670"/>
    </source>
</evidence>
<gene>
    <name evidence="5" type="ORF">GCM10009545_42700</name>
    <name evidence="6" type="ORF">GCM10011581_25020</name>
</gene>
<sequence length="155" mass="15986">MGRVLVAGVGNVFRGDDGFGVAVADRLSREPVPGGVVVADYGVRGLHLAYELLDGYDALILVDAVARGEEPGTLFVVEPDAEPGGAPPVDSHGMNPQAVLALCRSLGAEVGRVLLVGCEPADCGERMGLSGPVARSVDAAARLVQEVLRDVLCVR</sequence>
<dbReference type="EMBL" id="BMMT01000007">
    <property type="protein sequence ID" value="GGI86883.1"/>
    <property type="molecule type" value="Genomic_DNA"/>
</dbReference>
<organism evidence="6 7">
    <name type="scientific">Saccharopolyspora thermophila</name>
    <dbReference type="NCBI Taxonomy" id="89367"/>
    <lineage>
        <taxon>Bacteria</taxon>
        <taxon>Bacillati</taxon>
        <taxon>Actinomycetota</taxon>
        <taxon>Actinomycetes</taxon>
        <taxon>Pseudonocardiales</taxon>
        <taxon>Pseudonocardiaceae</taxon>
        <taxon>Saccharopolyspora</taxon>
    </lineage>
</organism>
<keyword evidence="3" id="KW-0064">Aspartyl protease</keyword>
<dbReference type="Proteomes" id="UP000597989">
    <property type="component" value="Unassembled WGS sequence"/>
</dbReference>
<keyword evidence="4" id="KW-0378">Hydrolase</keyword>
<reference evidence="6 7" key="1">
    <citation type="journal article" date="2014" name="Int. J. Syst. Evol. Microbiol.">
        <title>Complete genome sequence of Corynebacterium casei LMG S-19264T (=DSM 44701T), isolated from a smear-ripened cheese.</title>
        <authorList>
            <consortium name="US DOE Joint Genome Institute (JGI-PGF)"/>
            <person name="Walter F."/>
            <person name="Albersmeier A."/>
            <person name="Kalinowski J."/>
            <person name="Ruckert C."/>
        </authorList>
    </citation>
    <scope>NUCLEOTIDE SEQUENCE [LARGE SCALE GENOMIC DNA]</scope>
    <source>
        <strain evidence="6 7">CGMCC 4.7206</strain>
    </source>
</reference>
<accession>A0A917NCD2</accession>
<evidence type="ECO:0000313" key="5">
    <source>
        <dbReference type="EMBL" id="GAA0535543.1"/>
    </source>
</evidence>
<dbReference type="RefSeq" id="WP_229680077.1">
    <property type="nucleotide sequence ID" value="NZ_BAAAHC010000019.1"/>
</dbReference>
<dbReference type="InterPro" id="IPR023430">
    <property type="entry name" value="Pept_HybD-like_dom_sf"/>
</dbReference>
<dbReference type="PRINTS" id="PR00446">
    <property type="entry name" value="HYDRGNUPTAKE"/>
</dbReference>
<dbReference type="GO" id="GO:0016485">
    <property type="term" value="P:protein processing"/>
    <property type="evidence" value="ECO:0007669"/>
    <property type="project" value="TreeGrafter"/>
</dbReference>
<comment type="caution">
    <text evidence="6">The sequence shown here is derived from an EMBL/GenBank/DDBJ whole genome shotgun (WGS) entry which is preliminary data.</text>
</comment>
<reference evidence="5 8" key="2">
    <citation type="journal article" date="2019" name="Int. J. Syst. Evol. Microbiol.">
        <title>The Global Catalogue of Microorganisms (GCM) 10K type strain sequencing project: providing services to taxonomists for standard genome sequencing and annotation.</title>
        <authorList>
            <consortium name="The Broad Institute Genomics Platform"/>
            <consortium name="The Broad Institute Genome Sequencing Center for Infectious Disease"/>
            <person name="Wu L."/>
            <person name="Ma J."/>
        </authorList>
    </citation>
    <scope>NUCLEOTIDE SEQUENCE [LARGE SCALE GENOMIC DNA]</scope>
    <source>
        <strain evidence="5 8">JCM 10664</strain>
    </source>
</reference>